<dbReference type="PROSITE" id="PS50283">
    <property type="entry name" value="NA_SOLUT_SYMP_3"/>
    <property type="match status" value="1"/>
</dbReference>
<evidence type="ECO:0000259" key="14">
    <source>
        <dbReference type="PROSITE" id="PS50109"/>
    </source>
</evidence>
<feature type="transmembrane region" description="Helical" evidence="13">
    <location>
        <begin position="434"/>
        <end position="452"/>
    </location>
</feature>
<evidence type="ECO:0000256" key="4">
    <source>
        <dbReference type="ARBA" id="ARBA00012438"/>
    </source>
</evidence>
<accession>A0A4U1BTX4</accession>
<feature type="transmembrane region" description="Helical" evidence="13">
    <location>
        <begin position="320"/>
        <end position="345"/>
    </location>
</feature>
<dbReference type="SUPFAM" id="SSF55874">
    <property type="entry name" value="ATPase domain of HSP90 chaperone/DNA topoisomerase II/histidine kinase"/>
    <property type="match status" value="1"/>
</dbReference>
<dbReference type="GO" id="GO:0022857">
    <property type="term" value="F:transmembrane transporter activity"/>
    <property type="evidence" value="ECO:0007669"/>
    <property type="project" value="InterPro"/>
</dbReference>
<dbReference type="InterPro" id="IPR001789">
    <property type="entry name" value="Sig_transdc_resp-reg_receiver"/>
</dbReference>
<dbReference type="Pfam" id="PF00072">
    <property type="entry name" value="Response_reg"/>
    <property type="match status" value="1"/>
</dbReference>
<dbReference type="SMART" id="SM00387">
    <property type="entry name" value="HATPase_c"/>
    <property type="match status" value="1"/>
</dbReference>
<evidence type="ECO:0000256" key="8">
    <source>
        <dbReference type="ARBA" id="ARBA00022777"/>
    </source>
</evidence>
<feature type="transmembrane region" description="Helical" evidence="13">
    <location>
        <begin position="276"/>
        <end position="300"/>
    </location>
</feature>
<dbReference type="PANTHER" id="PTHR43047">
    <property type="entry name" value="TWO-COMPONENT HISTIDINE PROTEIN KINASE"/>
    <property type="match status" value="1"/>
</dbReference>
<dbReference type="InterPro" id="IPR004358">
    <property type="entry name" value="Sig_transdc_His_kin-like_C"/>
</dbReference>
<dbReference type="GO" id="GO:0000155">
    <property type="term" value="F:phosphorelay sensor kinase activity"/>
    <property type="evidence" value="ECO:0007669"/>
    <property type="project" value="InterPro"/>
</dbReference>
<name>A0A4U1BTX4_9GAMM</name>
<evidence type="ECO:0000256" key="6">
    <source>
        <dbReference type="ARBA" id="ARBA00022679"/>
    </source>
</evidence>
<dbReference type="EC" id="2.7.13.3" evidence="4"/>
<gene>
    <name evidence="16" type="ORF">FCL42_02565</name>
</gene>
<dbReference type="PROSITE" id="PS50109">
    <property type="entry name" value="HIS_KIN"/>
    <property type="match status" value="1"/>
</dbReference>
<dbReference type="InterPro" id="IPR035965">
    <property type="entry name" value="PAS-like_dom_sf"/>
</dbReference>
<evidence type="ECO:0000256" key="13">
    <source>
        <dbReference type="SAM" id="Phobius"/>
    </source>
</evidence>
<dbReference type="InterPro" id="IPR036890">
    <property type="entry name" value="HATPase_C_sf"/>
</dbReference>
<dbReference type="InterPro" id="IPR001734">
    <property type="entry name" value="Na/solute_symporter"/>
</dbReference>
<dbReference type="InterPro" id="IPR036097">
    <property type="entry name" value="HisK_dim/P_sf"/>
</dbReference>
<dbReference type="Pfam" id="PF00512">
    <property type="entry name" value="HisKA"/>
    <property type="match status" value="1"/>
</dbReference>
<feature type="transmembrane region" description="Helical" evidence="13">
    <location>
        <begin position="67"/>
        <end position="86"/>
    </location>
</feature>
<feature type="coiled-coil region" evidence="12">
    <location>
        <begin position="750"/>
        <end position="791"/>
    </location>
</feature>
<evidence type="ECO:0000256" key="12">
    <source>
        <dbReference type="SAM" id="Coils"/>
    </source>
</evidence>
<dbReference type="Gene3D" id="1.20.1730.10">
    <property type="entry name" value="Sodium/glucose cotransporter"/>
    <property type="match status" value="1"/>
</dbReference>
<dbReference type="Pfam" id="PF12860">
    <property type="entry name" value="PAS_7"/>
    <property type="match status" value="1"/>
</dbReference>
<feature type="transmembrane region" description="Helical" evidence="13">
    <location>
        <begin position="115"/>
        <end position="133"/>
    </location>
</feature>
<organism evidence="16 17">
    <name type="scientific">Ferrimonas aestuarii</name>
    <dbReference type="NCBI Taxonomy" id="2569539"/>
    <lineage>
        <taxon>Bacteria</taxon>
        <taxon>Pseudomonadati</taxon>
        <taxon>Pseudomonadota</taxon>
        <taxon>Gammaproteobacteria</taxon>
        <taxon>Alteromonadales</taxon>
        <taxon>Ferrimonadaceae</taxon>
        <taxon>Ferrimonas</taxon>
    </lineage>
</organism>
<keyword evidence="7 13" id="KW-0812">Transmembrane</keyword>
<comment type="caution">
    <text evidence="16">The sequence shown here is derived from an EMBL/GenBank/DDBJ whole genome shotgun (WGS) entry which is preliminary data.</text>
</comment>
<dbReference type="Gene3D" id="1.10.287.130">
    <property type="match status" value="1"/>
</dbReference>
<feature type="transmembrane region" description="Helical" evidence="13">
    <location>
        <begin position="185"/>
        <end position="212"/>
    </location>
</feature>
<evidence type="ECO:0000313" key="17">
    <source>
        <dbReference type="Proteomes" id="UP000305675"/>
    </source>
</evidence>
<dbReference type="PANTHER" id="PTHR43047:SF9">
    <property type="entry name" value="HISTIDINE KINASE"/>
    <property type="match status" value="1"/>
</dbReference>
<dbReference type="Gene3D" id="3.30.450.20">
    <property type="entry name" value="PAS domain"/>
    <property type="match status" value="1"/>
</dbReference>
<evidence type="ECO:0000256" key="3">
    <source>
        <dbReference type="ARBA" id="ARBA00006434"/>
    </source>
</evidence>
<keyword evidence="6" id="KW-0808">Transferase</keyword>
<keyword evidence="5 11" id="KW-0597">Phosphoprotein</keyword>
<dbReference type="CDD" id="cd00082">
    <property type="entry name" value="HisKA"/>
    <property type="match status" value="1"/>
</dbReference>
<reference evidence="16 17" key="1">
    <citation type="submission" date="2019-04" db="EMBL/GenBank/DDBJ databases">
        <authorList>
            <person name="Hwang J.C."/>
        </authorList>
    </citation>
    <scope>NUCLEOTIDE SEQUENCE [LARGE SCALE GENOMIC DNA]</scope>
    <source>
        <strain evidence="16 17">IMCC35002</strain>
    </source>
</reference>
<feature type="modified residue" description="4-aspartylphosphate" evidence="11">
    <location>
        <position position="1074"/>
    </location>
</feature>
<sequence length="1159" mass="127960">MFPNWLLVVVSIGYIGLLFAIAFFGDRYRHRIAANQHQWIYALSLGVYCTSWGFLGTAGQASVGDFSYLPVYLAPIVLFLFGWPFIQRLIRVSLRLNITSIADLLAARFGKSQKLAVLVTLVALFGTLPYLALQIKAIVNSYEILRQSQTLTSWQLGLIVSAVLAGFTIIFGVRAIDVTERHPGVMVAIAFESLLKLLAFLVVGLFVSFIAFDSPAEIWQQAKTSNPEAFLLDADQLLSLFGLTLIVLCAFLCLPRQFQVTMAEPKSLEHTQKSRWLFPLYVLVFAFFAAPLGLAGNLLYGDSLARDSYVLFLPAFHGQTWLSLLSFLGAISAASAMVIISTIALSTMLSNEVVFPTLFKQSDVNKTDFQQFRARLLQVRKYLVLIVIALSYTMFLAAPPDTLASLGEVAFGAIAQIGPALFAAFYWRKVSLTAVISGLSCGFGIWVLFNLAPQLGLYPHPFANSDYTATTLATLLGLTLNTLLILVVSKFSRQTVTEQMQLEHFFERPSGDQPQSQKPSKIAPKELQLLAARFVGADKAAQGFSQFATAHPNVQYDKTTSPAELVLFTEDLLATVMGSASARLVLDCAMQGREIALNEVVELMEEVSSQRSAASAQLLKSAIENASEGISVTDNQFRLVAWNQRYLDLFQYPQALIYPGCPVADLIAHNLSHSLDDQEEIQRQVAKRLQFLRLGSRHSSERQLNDGTVIRIEGNPMPDGGFVMLFSDITAYREAQALLTAKNLDLESLVSERTQNLAKANEQLARSNAKLAQAREQAEQAHRQKSRYLKACSHDLMQPLSAAKLFSAALMENQQLPSSVRVQLKQIDHSLKVANDLLVDLNEVSRINSGNVMPKITAFPVAELLDSLHQEFAATAHEHGVRLEYIPSSLWIRSDKALLRRILQNLLSNACRYASGSRILLGCRHGALVRIQVVDTGPGIPKEKQDWVFGQFNRLEHSSHGTGLGLGLGLNIAQSLAQLMGHELSLNSQEGKGCCFSVSMAATEPELRLPSQPIQTTSLEGVQVLCVDNDPNILAGMEKLLSQWQCQVIRATCLSQARRKLAQRHFECDIMLVDYQLDNGEDGLSLMQALNKQAGRQIPGILISATTDAQLQERAKQAGFGYLKKLIKPITLRAMISAMLVESWQHNYLLDTESAKLLD</sequence>
<feature type="transmembrane region" description="Helical" evidence="13">
    <location>
        <begin position="38"/>
        <end position="55"/>
    </location>
</feature>
<feature type="domain" description="Response regulatory" evidence="15">
    <location>
        <begin position="1023"/>
        <end position="1140"/>
    </location>
</feature>
<dbReference type="AlphaFoldDB" id="A0A4U1BTX4"/>
<dbReference type="Gene3D" id="3.40.50.2300">
    <property type="match status" value="1"/>
</dbReference>
<evidence type="ECO:0000256" key="7">
    <source>
        <dbReference type="ARBA" id="ARBA00022692"/>
    </source>
</evidence>
<dbReference type="GO" id="GO:0009927">
    <property type="term" value="F:histidine phosphotransfer kinase activity"/>
    <property type="evidence" value="ECO:0007669"/>
    <property type="project" value="TreeGrafter"/>
</dbReference>
<evidence type="ECO:0000313" key="16">
    <source>
        <dbReference type="EMBL" id="TKB58649.1"/>
    </source>
</evidence>
<evidence type="ECO:0000259" key="15">
    <source>
        <dbReference type="PROSITE" id="PS50110"/>
    </source>
</evidence>
<dbReference type="InterPro" id="IPR011006">
    <property type="entry name" value="CheY-like_superfamily"/>
</dbReference>
<dbReference type="RefSeq" id="WP_136861797.1">
    <property type="nucleotide sequence ID" value="NZ_SWCJ01000001.1"/>
</dbReference>
<feature type="transmembrane region" description="Helical" evidence="13">
    <location>
        <begin position="237"/>
        <end position="255"/>
    </location>
</feature>
<dbReference type="InterPro" id="IPR038377">
    <property type="entry name" value="Na/Glc_symporter_sf"/>
</dbReference>
<dbReference type="InterPro" id="IPR000014">
    <property type="entry name" value="PAS"/>
</dbReference>
<dbReference type="Gene3D" id="3.30.565.10">
    <property type="entry name" value="Histidine kinase-like ATPase, C-terminal domain"/>
    <property type="match status" value="1"/>
</dbReference>
<protein>
    <recommendedName>
        <fullName evidence="4">histidine kinase</fullName>
        <ecNumber evidence="4">2.7.13.3</ecNumber>
    </recommendedName>
</protein>
<keyword evidence="17" id="KW-1185">Reference proteome</keyword>
<dbReference type="SUPFAM" id="SSF55785">
    <property type="entry name" value="PYP-like sensor domain (PAS domain)"/>
    <property type="match status" value="1"/>
</dbReference>
<evidence type="ECO:0000256" key="11">
    <source>
        <dbReference type="PROSITE-ProRule" id="PRU00169"/>
    </source>
</evidence>
<feature type="transmembrane region" description="Helical" evidence="13">
    <location>
        <begin position="153"/>
        <end position="173"/>
    </location>
</feature>
<comment type="similarity">
    <text evidence="3">Belongs to the sodium:solute symporter (SSF) (TC 2.A.21) family.</text>
</comment>
<feature type="transmembrane region" description="Helical" evidence="13">
    <location>
        <begin position="382"/>
        <end position="398"/>
    </location>
</feature>
<feature type="transmembrane region" description="Helical" evidence="13">
    <location>
        <begin position="6"/>
        <end position="26"/>
    </location>
</feature>
<evidence type="ECO:0000256" key="9">
    <source>
        <dbReference type="ARBA" id="ARBA00022989"/>
    </source>
</evidence>
<dbReference type="SMART" id="SM00448">
    <property type="entry name" value="REC"/>
    <property type="match status" value="1"/>
</dbReference>
<feature type="transmembrane region" description="Helical" evidence="13">
    <location>
        <begin position="410"/>
        <end position="427"/>
    </location>
</feature>
<dbReference type="InterPro" id="IPR003594">
    <property type="entry name" value="HATPase_dom"/>
</dbReference>
<keyword evidence="12" id="KW-0175">Coiled coil</keyword>
<keyword evidence="8" id="KW-0418">Kinase</keyword>
<evidence type="ECO:0000256" key="10">
    <source>
        <dbReference type="ARBA" id="ARBA00023136"/>
    </source>
</evidence>
<dbReference type="CDD" id="cd00130">
    <property type="entry name" value="PAS"/>
    <property type="match status" value="1"/>
</dbReference>
<dbReference type="PROSITE" id="PS50110">
    <property type="entry name" value="RESPONSE_REGULATORY"/>
    <property type="match status" value="1"/>
</dbReference>
<proteinExistence type="inferred from homology"/>
<dbReference type="SUPFAM" id="SSF47384">
    <property type="entry name" value="Homodimeric domain of signal transducing histidine kinase"/>
    <property type="match status" value="1"/>
</dbReference>
<dbReference type="SMART" id="SM00091">
    <property type="entry name" value="PAS"/>
    <property type="match status" value="1"/>
</dbReference>
<dbReference type="EMBL" id="SWCJ01000001">
    <property type="protein sequence ID" value="TKB58649.1"/>
    <property type="molecule type" value="Genomic_DNA"/>
</dbReference>
<keyword evidence="9 13" id="KW-1133">Transmembrane helix</keyword>
<dbReference type="PRINTS" id="PR00344">
    <property type="entry name" value="BCTRLSENSOR"/>
</dbReference>
<comment type="catalytic activity">
    <reaction evidence="1">
        <text>ATP + protein L-histidine = ADP + protein N-phospho-L-histidine.</text>
        <dbReference type="EC" id="2.7.13.3"/>
    </reaction>
</comment>
<dbReference type="SUPFAM" id="SSF52172">
    <property type="entry name" value="CheY-like"/>
    <property type="match status" value="1"/>
</dbReference>
<evidence type="ECO:0000256" key="1">
    <source>
        <dbReference type="ARBA" id="ARBA00000085"/>
    </source>
</evidence>
<dbReference type="GO" id="GO:0005886">
    <property type="term" value="C:plasma membrane"/>
    <property type="evidence" value="ECO:0007669"/>
    <property type="project" value="TreeGrafter"/>
</dbReference>
<feature type="transmembrane region" description="Helical" evidence="13">
    <location>
        <begin position="472"/>
        <end position="491"/>
    </location>
</feature>
<dbReference type="SMART" id="SM00388">
    <property type="entry name" value="HisKA"/>
    <property type="match status" value="1"/>
</dbReference>
<dbReference type="Proteomes" id="UP000305675">
    <property type="component" value="Unassembled WGS sequence"/>
</dbReference>
<keyword evidence="10 13" id="KW-0472">Membrane</keyword>
<dbReference type="InterPro" id="IPR003661">
    <property type="entry name" value="HisK_dim/P_dom"/>
</dbReference>
<dbReference type="CDD" id="cd00156">
    <property type="entry name" value="REC"/>
    <property type="match status" value="1"/>
</dbReference>
<dbReference type="CDD" id="cd10322">
    <property type="entry name" value="SLC5sbd"/>
    <property type="match status" value="1"/>
</dbReference>
<dbReference type="InterPro" id="IPR005467">
    <property type="entry name" value="His_kinase_dom"/>
</dbReference>
<dbReference type="FunFam" id="3.30.565.10:FF:000049">
    <property type="entry name" value="Two-component sensor histidine kinase"/>
    <property type="match status" value="1"/>
</dbReference>
<dbReference type="OrthoDB" id="9764438at2"/>
<evidence type="ECO:0000256" key="2">
    <source>
        <dbReference type="ARBA" id="ARBA00004141"/>
    </source>
</evidence>
<comment type="subcellular location">
    <subcellularLocation>
        <location evidence="2">Membrane</location>
        <topology evidence="2">Multi-pass membrane protein</topology>
    </subcellularLocation>
</comment>
<dbReference type="Pfam" id="PF02518">
    <property type="entry name" value="HATPase_c"/>
    <property type="match status" value="1"/>
</dbReference>
<dbReference type="CDD" id="cd00075">
    <property type="entry name" value="HATPase"/>
    <property type="match status" value="1"/>
</dbReference>
<feature type="domain" description="Histidine kinase" evidence="14">
    <location>
        <begin position="791"/>
        <end position="1004"/>
    </location>
</feature>
<evidence type="ECO:0000256" key="5">
    <source>
        <dbReference type="ARBA" id="ARBA00022553"/>
    </source>
</evidence>